<dbReference type="Proteomes" id="UP001597294">
    <property type="component" value="Unassembled WGS sequence"/>
</dbReference>
<evidence type="ECO:0000256" key="1">
    <source>
        <dbReference type="SAM" id="MobiDB-lite"/>
    </source>
</evidence>
<feature type="region of interest" description="Disordered" evidence="1">
    <location>
        <begin position="70"/>
        <end position="113"/>
    </location>
</feature>
<evidence type="ECO:0000313" key="3">
    <source>
        <dbReference type="EMBL" id="MFD2206372.1"/>
    </source>
</evidence>
<proteinExistence type="predicted"/>
<dbReference type="RefSeq" id="WP_380251885.1">
    <property type="nucleotide sequence ID" value="NZ_JBHUII010000004.1"/>
</dbReference>
<feature type="transmembrane region" description="Helical" evidence="2">
    <location>
        <begin position="42"/>
        <end position="62"/>
    </location>
</feature>
<keyword evidence="2" id="KW-0812">Transmembrane</keyword>
<feature type="compositionally biased region" description="Basic and acidic residues" evidence="1">
    <location>
        <begin position="88"/>
        <end position="113"/>
    </location>
</feature>
<accession>A0ABW5BJN6</accession>
<dbReference type="EMBL" id="JBHUII010000004">
    <property type="protein sequence ID" value="MFD2206372.1"/>
    <property type="molecule type" value="Genomic_DNA"/>
</dbReference>
<name>A0ABW5BJN6_9PROT</name>
<evidence type="ECO:0000313" key="4">
    <source>
        <dbReference type="Proteomes" id="UP001597294"/>
    </source>
</evidence>
<keyword evidence="2" id="KW-0472">Membrane</keyword>
<reference evidence="4" key="1">
    <citation type="journal article" date="2019" name="Int. J. Syst. Evol. Microbiol.">
        <title>The Global Catalogue of Microorganisms (GCM) 10K type strain sequencing project: providing services to taxonomists for standard genome sequencing and annotation.</title>
        <authorList>
            <consortium name="The Broad Institute Genomics Platform"/>
            <consortium name="The Broad Institute Genome Sequencing Center for Infectious Disease"/>
            <person name="Wu L."/>
            <person name="Ma J."/>
        </authorList>
    </citation>
    <scope>NUCLEOTIDE SEQUENCE [LARGE SCALE GENOMIC DNA]</scope>
    <source>
        <strain evidence="4">CGMCC 4.7192</strain>
    </source>
</reference>
<evidence type="ECO:0000256" key="2">
    <source>
        <dbReference type="SAM" id="Phobius"/>
    </source>
</evidence>
<gene>
    <name evidence="3" type="ORF">ACFSKO_12135</name>
</gene>
<keyword evidence="4" id="KW-1185">Reference proteome</keyword>
<sequence>MSRPGEKGERSIALFLLALFLFSPLVLSIFNRGELFFGLPSLVAYLFFAWGGIIAAIAWSAWKGRERHGLSDQERGAEIMPYPVDDVLNPKEDSREKFAEDHSDSTGEDPNAR</sequence>
<feature type="transmembrane region" description="Helical" evidence="2">
    <location>
        <begin position="12"/>
        <end position="30"/>
    </location>
</feature>
<organism evidence="3 4">
    <name type="scientific">Kiloniella antarctica</name>
    <dbReference type="NCBI Taxonomy" id="1550907"/>
    <lineage>
        <taxon>Bacteria</taxon>
        <taxon>Pseudomonadati</taxon>
        <taxon>Pseudomonadota</taxon>
        <taxon>Alphaproteobacteria</taxon>
        <taxon>Rhodospirillales</taxon>
        <taxon>Kiloniellaceae</taxon>
        <taxon>Kiloniella</taxon>
    </lineage>
</organism>
<keyword evidence="2" id="KW-1133">Transmembrane helix</keyword>
<protein>
    <recommendedName>
        <fullName evidence="5">DUF3311 domain-containing protein</fullName>
    </recommendedName>
</protein>
<comment type="caution">
    <text evidence="3">The sequence shown here is derived from an EMBL/GenBank/DDBJ whole genome shotgun (WGS) entry which is preliminary data.</text>
</comment>
<evidence type="ECO:0008006" key="5">
    <source>
        <dbReference type="Google" id="ProtNLM"/>
    </source>
</evidence>